<dbReference type="KEGG" id="lbc:LACBIDRAFT_293345"/>
<feature type="compositionally biased region" description="Basic and acidic residues" evidence="1">
    <location>
        <begin position="9"/>
        <end position="18"/>
    </location>
</feature>
<feature type="region of interest" description="Disordered" evidence="1">
    <location>
        <begin position="1"/>
        <end position="22"/>
    </location>
</feature>
<gene>
    <name evidence="2" type="ORF">LACBIDRAFT_293345</name>
</gene>
<dbReference type="RefSeq" id="XP_001878152.1">
    <property type="nucleotide sequence ID" value="XM_001878117.1"/>
</dbReference>
<feature type="compositionally biased region" description="Basic and acidic residues" evidence="1">
    <location>
        <begin position="61"/>
        <end position="91"/>
    </location>
</feature>
<feature type="compositionally biased region" description="Basic and acidic residues" evidence="1">
    <location>
        <begin position="181"/>
        <end position="190"/>
    </location>
</feature>
<dbReference type="AlphaFoldDB" id="B0D334"/>
<protein>
    <submittedName>
        <fullName evidence="2">Uncharacterized protein</fullName>
    </submittedName>
</protein>
<reference evidence="2 3" key="1">
    <citation type="journal article" date="2008" name="Nature">
        <title>The genome of Laccaria bicolor provides insights into mycorrhizal symbiosis.</title>
        <authorList>
            <person name="Martin F."/>
            <person name="Aerts A."/>
            <person name="Ahren D."/>
            <person name="Brun A."/>
            <person name="Danchin E.G.J."/>
            <person name="Duchaussoy F."/>
            <person name="Gibon J."/>
            <person name="Kohler A."/>
            <person name="Lindquist E."/>
            <person name="Pereda V."/>
            <person name="Salamov A."/>
            <person name="Shapiro H.J."/>
            <person name="Wuyts J."/>
            <person name="Blaudez D."/>
            <person name="Buee M."/>
            <person name="Brokstein P."/>
            <person name="Canbaeck B."/>
            <person name="Cohen D."/>
            <person name="Courty P.E."/>
            <person name="Coutinho P.M."/>
            <person name="Delaruelle C."/>
            <person name="Detter J.C."/>
            <person name="Deveau A."/>
            <person name="DiFazio S."/>
            <person name="Duplessis S."/>
            <person name="Fraissinet-Tachet L."/>
            <person name="Lucic E."/>
            <person name="Frey-Klett P."/>
            <person name="Fourrey C."/>
            <person name="Feussner I."/>
            <person name="Gay G."/>
            <person name="Grimwood J."/>
            <person name="Hoegger P.J."/>
            <person name="Jain P."/>
            <person name="Kilaru S."/>
            <person name="Labbe J."/>
            <person name="Lin Y.C."/>
            <person name="Legue V."/>
            <person name="Le Tacon F."/>
            <person name="Marmeisse R."/>
            <person name="Melayah D."/>
            <person name="Montanini B."/>
            <person name="Muratet M."/>
            <person name="Nehls U."/>
            <person name="Niculita-Hirzel H."/>
            <person name="Oudot-Le Secq M.P."/>
            <person name="Peter M."/>
            <person name="Quesneville H."/>
            <person name="Rajashekar B."/>
            <person name="Reich M."/>
            <person name="Rouhier N."/>
            <person name="Schmutz J."/>
            <person name="Yin T."/>
            <person name="Chalot M."/>
            <person name="Henrissat B."/>
            <person name="Kuees U."/>
            <person name="Lucas S."/>
            <person name="Van de Peer Y."/>
            <person name="Podila G.K."/>
            <person name="Polle A."/>
            <person name="Pukkila P.J."/>
            <person name="Richardson P.M."/>
            <person name="Rouze P."/>
            <person name="Sanders I.R."/>
            <person name="Stajich J.E."/>
            <person name="Tunlid A."/>
            <person name="Tuskan G."/>
            <person name="Grigoriev I.V."/>
        </authorList>
    </citation>
    <scope>NUCLEOTIDE SEQUENCE [LARGE SCALE GENOMIC DNA]</scope>
    <source>
        <strain evidence="3">S238N-H82 / ATCC MYA-4686</strain>
    </source>
</reference>
<feature type="non-terminal residue" evidence="2">
    <location>
        <position position="190"/>
    </location>
</feature>
<name>B0D334_LACBS</name>
<dbReference type="EMBL" id="DS547096">
    <property type="protein sequence ID" value="EDR10851.1"/>
    <property type="molecule type" value="Genomic_DNA"/>
</dbReference>
<dbReference type="Proteomes" id="UP000001194">
    <property type="component" value="Unassembled WGS sequence"/>
</dbReference>
<dbReference type="HOGENOM" id="CLU_1431224_0_0_1"/>
<proteinExistence type="predicted"/>
<feature type="region of interest" description="Disordered" evidence="1">
    <location>
        <begin position="164"/>
        <end position="190"/>
    </location>
</feature>
<sequence>MAPGSNARHRADVVDDLSHQTPFIPRATREMAENNISFKETEAGKALESDVERLNKKLEDMEKDMQDKTKALDDQKKEMREVAAKHQENMKELQGNFDAEMAKEKQRSKDEQARMAKMLEEGQAKAASQLKTQYETSEAKMRAMMDRASAERLNMQRQHDYARNSWQQSIDRLGNLVSEETSARRTAEQR</sequence>
<evidence type="ECO:0000256" key="1">
    <source>
        <dbReference type="SAM" id="MobiDB-lite"/>
    </source>
</evidence>
<evidence type="ECO:0000313" key="2">
    <source>
        <dbReference type="EMBL" id="EDR10851.1"/>
    </source>
</evidence>
<dbReference type="InParanoid" id="B0D334"/>
<feature type="compositionally biased region" description="Basic and acidic residues" evidence="1">
    <location>
        <begin position="100"/>
        <end position="114"/>
    </location>
</feature>
<dbReference type="OrthoDB" id="10644199at2759"/>
<accession>B0D334</accession>
<keyword evidence="3" id="KW-1185">Reference proteome</keyword>
<dbReference type="GeneID" id="6073885"/>
<evidence type="ECO:0000313" key="3">
    <source>
        <dbReference type="Proteomes" id="UP000001194"/>
    </source>
</evidence>
<organism evidence="3">
    <name type="scientific">Laccaria bicolor (strain S238N-H82 / ATCC MYA-4686)</name>
    <name type="common">Bicoloured deceiver</name>
    <name type="synonym">Laccaria laccata var. bicolor</name>
    <dbReference type="NCBI Taxonomy" id="486041"/>
    <lineage>
        <taxon>Eukaryota</taxon>
        <taxon>Fungi</taxon>
        <taxon>Dikarya</taxon>
        <taxon>Basidiomycota</taxon>
        <taxon>Agaricomycotina</taxon>
        <taxon>Agaricomycetes</taxon>
        <taxon>Agaricomycetidae</taxon>
        <taxon>Agaricales</taxon>
        <taxon>Agaricineae</taxon>
        <taxon>Hydnangiaceae</taxon>
        <taxon>Laccaria</taxon>
    </lineage>
</organism>
<feature type="region of interest" description="Disordered" evidence="1">
    <location>
        <begin position="61"/>
        <end position="114"/>
    </location>
</feature>